<feature type="signal peptide" evidence="1">
    <location>
        <begin position="1"/>
        <end position="21"/>
    </location>
</feature>
<name>A0A0P1MP88_9BACT</name>
<evidence type="ECO:0000256" key="1">
    <source>
        <dbReference type="SAM" id="SignalP"/>
    </source>
</evidence>
<sequence>MRKLLTILTLFTLVFTLTLTAKEKNSDRSKIASLLKSNVLELKQFDGNRIAAWVENTGQYVSYHKTGDAGLEWPKGSHKTADFAAGIWVAGKVRGTGELRTAAAEYQSEFQPGKIKPDGTPDNAEDPRYKIWKINKTDLFNPSDDYLNWPVEDGAPWEDVDGDGVFTRGVDRPLLMGDQTLWMVF</sequence>
<proteinExistence type="predicted"/>
<dbReference type="OrthoDB" id="9807496at2"/>
<accession>A0A0P1MP88</accession>
<dbReference type="Proteomes" id="UP000199197">
    <property type="component" value="Unassembled WGS sequence"/>
</dbReference>
<gene>
    <name evidence="2" type="ORF">JGI23_00294</name>
</gene>
<organism evidence="2 3">
    <name type="scientific">Candidatus Chryseopegocella kryptomonas</name>
    <dbReference type="NCBI Taxonomy" id="1633643"/>
    <lineage>
        <taxon>Bacteria</taxon>
        <taxon>Pseudomonadati</taxon>
        <taxon>Candidatus Kryptoniota</taxon>
        <taxon>Candidatus Chryseopegocella</taxon>
    </lineage>
</organism>
<keyword evidence="3" id="KW-1185">Reference proteome</keyword>
<feature type="non-terminal residue" evidence="2">
    <location>
        <position position="185"/>
    </location>
</feature>
<dbReference type="RefSeq" id="WP_143713856.1">
    <property type="nucleotide sequence ID" value="NZ_CZVW01000002.1"/>
</dbReference>
<evidence type="ECO:0000313" key="3">
    <source>
        <dbReference type="Proteomes" id="UP000199197"/>
    </source>
</evidence>
<feature type="chain" id="PRO_5006067660" evidence="1">
    <location>
        <begin position="22"/>
        <end position="185"/>
    </location>
</feature>
<dbReference type="EMBL" id="CZVW01000002">
    <property type="protein sequence ID" value="CUS97377.1"/>
    <property type="molecule type" value="Genomic_DNA"/>
</dbReference>
<dbReference type="AlphaFoldDB" id="A0A0P1MP88"/>
<keyword evidence="1" id="KW-0732">Signal</keyword>
<reference evidence="3" key="1">
    <citation type="submission" date="2015-11" db="EMBL/GenBank/DDBJ databases">
        <authorList>
            <person name="Varghese N."/>
        </authorList>
    </citation>
    <scope>NUCLEOTIDE SEQUENCE [LARGE SCALE GENOMIC DNA]</scope>
    <source>
        <strain evidence="3">JGI-23</strain>
    </source>
</reference>
<evidence type="ECO:0000313" key="2">
    <source>
        <dbReference type="EMBL" id="CUS97377.1"/>
    </source>
</evidence>
<protein>
    <submittedName>
        <fullName evidence="2">Uncharacterized protein</fullName>
    </submittedName>
</protein>